<dbReference type="PRINTS" id="PR00173">
    <property type="entry name" value="EDTRNSPORT"/>
</dbReference>
<dbReference type="PANTHER" id="PTHR42865:SF7">
    <property type="entry name" value="PROTON_GLUTAMATE-ASPARTATE SYMPORTER"/>
    <property type="match status" value="1"/>
</dbReference>
<dbReference type="eggNOG" id="COG1301">
    <property type="taxonomic scope" value="Bacteria"/>
</dbReference>
<evidence type="ECO:0000256" key="4">
    <source>
        <dbReference type="ARBA" id="ARBA00022692"/>
    </source>
</evidence>
<dbReference type="KEGG" id="cyn:Cyan7425_3283"/>
<feature type="transmembrane region" description="Helical" evidence="7">
    <location>
        <begin position="138"/>
        <end position="163"/>
    </location>
</feature>
<dbReference type="GO" id="GO:0006835">
    <property type="term" value="P:dicarboxylic acid transport"/>
    <property type="evidence" value="ECO:0007669"/>
    <property type="project" value="TreeGrafter"/>
</dbReference>
<evidence type="ECO:0000256" key="7">
    <source>
        <dbReference type="SAM" id="Phobius"/>
    </source>
</evidence>
<evidence type="ECO:0000256" key="2">
    <source>
        <dbReference type="ARBA" id="ARBA00022448"/>
    </source>
</evidence>
<proteinExistence type="predicted"/>
<keyword evidence="2" id="KW-0813">Transport</keyword>
<feature type="transmembrane region" description="Helical" evidence="7">
    <location>
        <begin position="42"/>
        <end position="64"/>
    </location>
</feature>
<dbReference type="InterPro" id="IPR036458">
    <property type="entry name" value="Na:dicarbo_symporter_sf"/>
</dbReference>
<protein>
    <submittedName>
        <fullName evidence="8">Sodium:dicarboxylate symporter</fullName>
    </submittedName>
</protein>
<comment type="subcellular location">
    <subcellularLocation>
        <location evidence="1">Cell membrane</location>
        <topology evidence="1">Multi-pass membrane protein</topology>
    </subcellularLocation>
</comment>
<organism evidence="8">
    <name type="scientific">Cyanothece sp. (strain PCC 7425 / ATCC 29141)</name>
    <dbReference type="NCBI Taxonomy" id="395961"/>
    <lineage>
        <taxon>Bacteria</taxon>
        <taxon>Bacillati</taxon>
        <taxon>Cyanobacteriota</taxon>
        <taxon>Cyanophyceae</taxon>
        <taxon>Gomontiellales</taxon>
        <taxon>Cyanothecaceae</taxon>
        <taxon>Cyanothece</taxon>
    </lineage>
</organism>
<accession>B8HP21</accession>
<dbReference type="AlphaFoldDB" id="B8HP21"/>
<keyword evidence="3" id="KW-1003">Cell membrane</keyword>
<keyword evidence="4 7" id="KW-0812">Transmembrane</keyword>
<dbReference type="STRING" id="395961.Cyan7425_3283"/>
<evidence type="ECO:0000256" key="5">
    <source>
        <dbReference type="ARBA" id="ARBA00022989"/>
    </source>
</evidence>
<dbReference type="Pfam" id="PF00375">
    <property type="entry name" value="SDF"/>
    <property type="match status" value="1"/>
</dbReference>
<evidence type="ECO:0000313" key="8">
    <source>
        <dbReference type="EMBL" id="ACL45608.1"/>
    </source>
</evidence>
<feature type="transmembrane region" description="Helical" evidence="7">
    <location>
        <begin position="76"/>
        <end position="102"/>
    </location>
</feature>
<evidence type="ECO:0000256" key="3">
    <source>
        <dbReference type="ARBA" id="ARBA00022475"/>
    </source>
</evidence>
<dbReference type="GO" id="GO:0015293">
    <property type="term" value="F:symporter activity"/>
    <property type="evidence" value="ECO:0007669"/>
    <property type="project" value="UniProtKB-KW"/>
</dbReference>
<dbReference type="EMBL" id="CP001344">
    <property type="protein sequence ID" value="ACL45608.1"/>
    <property type="molecule type" value="Genomic_DNA"/>
</dbReference>
<dbReference type="Gene3D" id="1.10.3860.10">
    <property type="entry name" value="Sodium:dicarboxylate symporter"/>
    <property type="match status" value="1"/>
</dbReference>
<feature type="transmembrane region" description="Helical" evidence="7">
    <location>
        <begin position="306"/>
        <end position="333"/>
    </location>
</feature>
<dbReference type="PANTHER" id="PTHR42865">
    <property type="entry name" value="PROTON/GLUTAMATE-ASPARTATE SYMPORTER"/>
    <property type="match status" value="1"/>
</dbReference>
<keyword evidence="5 7" id="KW-1133">Transmembrane helix</keyword>
<evidence type="ECO:0000256" key="6">
    <source>
        <dbReference type="ARBA" id="ARBA00023136"/>
    </source>
</evidence>
<dbReference type="GO" id="GO:0005886">
    <property type="term" value="C:plasma membrane"/>
    <property type="evidence" value="ECO:0007669"/>
    <property type="project" value="UniProtKB-SubCell"/>
</dbReference>
<feature type="transmembrane region" description="Helical" evidence="7">
    <location>
        <begin position="345"/>
        <end position="369"/>
    </location>
</feature>
<dbReference type="SUPFAM" id="SSF118215">
    <property type="entry name" value="Proton glutamate symport protein"/>
    <property type="match status" value="1"/>
</dbReference>
<keyword evidence="6 7" id="KW-0472">Membrane</keyword>
<sequence>MNLSTLILVALGLGAVFGTLLNTFLPASIAPLDHYLLNPLGQAFLRLIQFVVVPIVFSSLILGLTRIQNATQVGRYVVKLMASYVTTSIISLALGIGVALLFQPGAGINGLTLAEFHPATEPPSLINWLLSLIPTNPLAALSGGNLLQVIFSAALFSIGIQLSRNTAQPFLAFLESVYTISEKILSVILYTAPIGVFALISSVIATQGLGLMARLSFYVLGLLVSSAIMIGFYVLILLLLNAQPRKLFAHLGESLSLAFGTASSNAVLPVLLQNAKDYGLREEIASFALPLGTALKRDGSAILQGFNALFIAQIYHVPLTPSLLLAVALSSLLVSFSTPGVPGSALITMTTVLAAAGLPLEGVAIVAGVDRLTDGFKTVLNVVGNTTNALLLEAWEGNAAEAGAEDTIPEINPQG</sequence>
<name>B8HP21_CYAP4</name>
<feature type="transmembrane region" description="Helical" evidence="7">
    <location>
        <begin position="217"/>
        <end position="240"/>
    </location>
</feature>
<gene>
    <name evidence="8" type="ordered locus">Cyan7425_3283</name>
</gene>
<reference evidence="8" key="1">
    <citation type="submission" date="2009-01" db="EMBL/GenBank/DDBJ databases">
        <title>Complete sequence of chromosome Cyanothece sp. PCC 7425.</title>
        <authorList>
            <consortium name="US DOE Joint Genome Institute"/>
            <person name="Lucas S."/>
            <person name="Copeland A."/>
            <person name="Lapidus A."/>
            <person name="Glavina del Rio T."/>
            <person name="Dalin E."/>
            <person name="Tice H."/>
            <person name="Bruce D."/>
            <person name="Goodwin L."/>
            <person name="Pitluck S."/>
            <person name="Sims D."/>
            <person name="Meineke L."/>
            <person name="Brettin T."/>
            <person name="Detter J.C."/>
            <person name="Han C."/>
            <person name="Larimer F."/>
            <person name="Land M."/>
            <person name="Hauser L."/>
            <person name="Kyrpides N."/>
            <person name="Ovchinnikova G."/>
            <person name="Liberton M."/>
            <person name="Stoeckel J."/>
            <person name="Banerjee A."/>
            <person name="Singh A."/>
            <person name="Page L."/>
            <person name="Sato H."/>
            <person name="Zhao L."/>
            <person name="Sherman L."/>
            <person name="Pakrasi H."/>
            <person name="Richardson P."/>
        </authorList>
    </citation>
    <scope>NUCLEOTIDE SEQUENCE</scope>
    <source>
        <strain evidence="8">PCC 7425</strain>
    </source>
</reference>
<dbReference type="InterPro" id="IPR001991">
    <property type="entry name" value="Na-dicarboxylate_symporter"/>
</dbReference>
<feature type="transmembrane region" description="Helical" evidence="7">
    <location>
        <begin position="184"/>
        <end position="205"/>
    </location>
</feature>
<evidence type="ECO:0000256" key="1">
    <source>
        <dbReference type="ARBA" id="ARBA00004651"/>
    </source>
</evidence>
<dbReference type="OrthoDB" id="9768885at2"/>
<dbReference type="HOGENOM" id="CLU_019375_7_1_3"/>